<dbReference type="EMBL" id="CM020620">
    <property type="protein sequence ID" value="KAK1869001.1"/>
    <property type="molecule type" value="Genomic_DNA"/>
</dbReference>
<evidence type="ECO:0000313" key="1">
    <source>
        <dbReference type="EMBL" id="KAK1869001.1"/>
    </source>
</evidence>
<protein>
    <submittedName>
        <fullName evidence="1">Uncharacterized protein</fullName>
    </submittedName>
</protein>
<name>A0ACC3CGV9_PYRYE</name>
<reference evidence="1" key="1">
    <citation type="submission" date="2019-11" db="EMBL/GenBank/DDBJ databases">
        <title>Nori genome reveals adaptations in red seaweeds to the harsh intertidal environment.</title>
        <authorList>
            <person name="Wang D."/>
            <person name="Mao Y."/>
        </authorList>
    </citation>
    <scope>NUCLEOTIDE SEQUENCE</scope>
    <source>
        <tissue evidence="1">Gametophyte</tissue>
    </source>
</reference>
<proteinExistence type="predicted"/>
<keyword evidence="2" id="KW-1185">Reference proteome</keyword>
<organism evidence="1 2">
    <name type="scientific">Pyropia yezoensis</name>
    <name type="common">Susabi-nori</name>
    <name type="synonym">Porphyra yezoensis</name>
    <dbReference type="NCBI Taxonomy" id="2788"/>
    <lineage>
        <taxon>Eukaryota</taxon>
        <taxon>Rhodophyta</taxon>
        <taxon>Bangiophyceae</taxon>
        <taxon>Bangiales</taxon>
        <taxon>Bangiaceae</taxon>
        <taxon>Pyropia</taxon>
    </lineage>
</organism>
<accession>A0ACC3CGV9</accession>
<gene>
    <name evidence="1" type="ORF">I4F81_011483</name>
</gene>
<dbReference type="Proteomes" id="UP000798662">
    <property type="component" value="Chromosome 3"/>
</dbReference>
<sequence>MGAAGRGSVGHGPARGGAAVPHLGGGEGYPAHAAAARPLPGRRGSLRPNGGRIRRGASGDHRPSPWGQDKGNGNGVEGLLPPVPGRPGEGKAGGGGGRARRGGRTRCGRWGESFWLWRARGCLAGIHCVGHPVGGGGPPRHRRPHHRIPLGAGGHVDGSRHGWHVRPPPAPPAYVHRELVDGQLFHPPRHVSGGDDPLSVAASGVGPCPFLYHFRRTAAGVGSDRHVGGAKVGGRGGWVPGPAGRRRHPRTRQRHGAAGRGPGREGGGRHRPQRGLGRGAGKG</sequence>
<evidence type="ECO:0000313" key="2">
    <source>
        <dbReference type="Proteomes" id="UP000798662"/>
    </source>
</evidence>
<comment type="caution">
    <text evidence="1">The sequence shown here is derived from an EMBL/GenBank/DDBJ whole genome shotgun (WGS) entry which is preliminary data.</text>
</comment>